<dbReference type="EMBL" id="MPUH01000013">
    <property type="protein sequence ID" value="OMJ95370.1"/>
    <property type="molecule type" value="Genomic_DNA"/>
</dbReference>
<evidence type="ECO:0000313" key="9">
    <source>
        <dbReference type="Proteomes" id="UP000187209"/>
    </source>
</evidence>
<evidence type="ECO:0000256" key="3">
    <source>
        <dbReference type="PIRNR" id="PIRNR036492"/>
    </source>
</evidence>
<dbReference type="InterPro" id="IPR016162">
    <property type="entry name" value="Ald_DH_N"/>
</dbReference>
<dbReference type="PANTHER" id="PTHR43570:SF16">
    <property type="entry name" value="ALDEHYDE DEHYDROGENASE TYPE III, ISOFORM Q"/>
    <property type="match status" value="1"/>
</dbReference>
<dbReference type="SUPFAM" id="SSF53720">
    <property type="entry name" value="ALDH-like"/>
    <property type="match status" value="1"/>
</dbReference>
<evidence type="ECO:0000256" key="6">
    <source>
        <dbReference type="RuleBase" id="RU003345"/>
    </source>
</evidence>
<evidence type="ECO:0000256" key="1">
    <source>
        <dbReference type="ARBA" id="ARBA00009986"/>
    </source>
</evidence>
<keyword evidence="9" id="KW-1185">Reference proteome</keyword>
<reference evidence="8 9" key="1">
    <citation type="submission" date="2016-11" db="EMBL/GenBank/DDBJ databases">
        <title>The macronuclear genome of Stentor coeruleus: a giant cell with tiny introns.</title>
        <authorList>
            <person name="Slabodnick M."/>
            <person name="Ruby J.G."/>
            <person name="Reiff S.B."/>
            <person name="Swart E.C."/>
            <person name="Gosai S."/>
            <person name="Prabakaran S."/>
            <person name="Witkowska E."/>
            <person name="Larue G.E."/>
            <person name="Fisher S."/>
            <person name="Freeman R.M."/>
            <person name="Gunawardena J."/>
            <person name="Chu W."/>
            <person name="Stover N.A."/>
            <person name="Gregory B.D."/>
            <person name="Nowacki M."/>
            <person name="Derisi J."/>
            <person name="Roy S.W."/>
            <person name="Marshall W.F."/>
            <person name="Sood P."/>
        </authorList>
    </citation>
    <scope>NUCLEOTIDE SEQUENCE [LARGE SCALE GENOMIC DNA]</scope>
    <source>
        <strain evidence="8">WM001</strain>
    </source>
</reference>
<evidence type="ECO:0000256" key="5">
    <source>
        <dbReference type="PROSITE-ProRule" id="PRU10007"/>
    </source>
</evidence>
<dbReference type="InterPro" id="IPR012394">
    <property type="entry name" value="Aldehyde_DH_NAD(P)"/>
</dbReference>
<sequence length="517" mass="57567">MEHSPKVLIKSIQKRLHEGLNQEKNKSYTSRVNNLLSFKRVISNFAPKMKEAVFSDLGRSHFLTDFTEIGSIDEVIDYFLKNLKSFMSDQPRDISAMMAPSKAYVKQEPFGLTLILGSWNFPYATTFHPMIAAIAAGNVVCIKPSEMGPKSSSVMKEIIDALDQNVFSCIEGGPEVAIAVLDERWDLIVFTGSADKGKLVAAAAAKYLTPTLLELGGKNPVIIDKDADLDNAAKRIVQGRFLNAGQLCIAPDMAFVHSSRIDEFLDKVRKTITEFYGPNPKLSKDYSRIVNDMHTKRIASMLENHGGTVICGGEIDFKEKYIAPTVILNPRKDVPVGCQEIFGPVLVVFPFNNIEECIEIINSREKSLALYYFGSNKKNMDLLINKTSSGNITWNDCVMHCTIYDLPFGGVGNSGHSKMFGEEGFKAMSHAKSVLERGTNNRFPASVRFPPYTEDKQKTFNKLKWWMNFSLRSAKSNMKKAAVIAVIGFLAYNGYLNPVISKVIEVKNIITTFTSGK</sequence>
<protein>
    <recommendedName>
        <fullName evidence="3">Aldehyde dehydrogenase</fullName>
    </recommendedName>
</protein>
<dbReference type="CDD" id="cd07087">
    <property type="entry name" value="ALDH_F3-13-14_CALDH-like"/>
    <property type="match status" value="1"/>
</dbReference>
<gene>
    <name evidence="8" type="ORF">SteCoe_1287</name>
</gene>
<dbReference type="InterPro" id="IPR029510">
    <property type="entry name" value="Ald_DH_CS_GLU"/>
</dbReference>
<evidence type="ECO:0000259" key="7">
    <source>
        <dbReference type="Pfam" id="PF00171"/>
    </source>
</evidence>
<accession>A0A1R2D2D6</accession>
<dbReference type="GO" id="GO:0006081">
    <property type="term" value="P:aldehyde metabolic process"/>
    <property type="evidence" value="ECO:0007669"/>
    <property type="project" value="InterPro"/>
</dbReference>
<dbReference type="Gene3D" id="3.40.605.10">
    <property type="entry name" value="Aldehyde Dehydrogenase, Chain A, domain 1"/>
    <property type="match status" value="1"/>
</dbReference>
<dbReference type="AlphaFoldDB" id="A0A1R2D2D6"/>
<dbReference type="FunFam" id="3.40.309.10:FF:000003">
    <property type="entry name" value="Aldehyde dehydrogenase"/>
    <property type="match status" value="1"/>
</dbReference>
<dbReference type="InterPro" id="IPR015590">
    <property type="entry name" value="Aldehyde_DH_dom"/>
</dbReference>
<proteinExistence type="inferred from homology"/>
<evidence type="ECO:0000256" key="4">
    <source>
        <dbReference type="PIRSR" id="PIRSR036492-1"/>
    </source>
</evidence>
<dbReference type="PROSITE" id="PS00687">
    <property type="entry name" value="ALDEHYDE_DEHYDR_GLU"/>
    <property type="match status" value="1"/>
</dbReference>
<dbReference type="Gene3D" id="3.40.309.10">
    <property type="entry name" value="Aldehyde Dehydrogenase, Chain A, domain 2"/>
    <property type="match status" value="1"/>
</dbReference>
<evidence type="ECO:0000256" key="2">
    <source>
        <dbReference type="ARBA" id="ARBA00023002"/>
    </source>
</evidence>
<dbReference type="Proteomes" id="UP000187209">
    <property type="component" value="Unassembled WGS sequence"/>
</dbReference>
<comment type="similarity">
    <text evidence="1 3 6">Belongs to the aldehyde dehydrogenase family.</text>
</comment>
<dbReference type="InterPro" id="IPR016163">
    <property type="entry name" value="Ald_DH_C"/>
</dbReference>
<dbReference type="Pfam" id="PF00171">
    <property type="entry name" value="Aldedh"/>
    <property type="match status" value="1"/>
</dbReference>
<dbReference type="GO" id="GO:0005737">
    <property type="term" value="C:cytoplasm"/>
    <property type="evidence" value="ECO:0007669"/>
    <property type="project" value="TreeGrafter"/>
</dbReference>
<keyword evidence="2 3" id="KW-0560">Oxidoreductase</keyword>
<organism evidence="8 9">
    <name type="scientific">Stentor coeruleus</name>
    <dbReference type="NCBI Taxonomy" id="5963"/>
    <lineage>
        <taxon>Eukaryota</taxon>
        <taxon>Sar</taxon>
        <taxon>Alveolata</taxon>
        <taxon>Ciliophora</taxon>
        <taxon>Postciliodesmatophora</taxon>
        <taxon>Heterotrichea</taxon>
        <taxon>Heterotrichida</taxon>
        <taxon>Stentoridae</taxon>
        <taxon>Stentor</taxon>
    </lineage>
</organism>
<comment type="caution">
    <text evidence="8">The sequence shown here is derived from an EMBL/GenBank/DDBJ whole genome shotgun (WGS) entry which is preliminary data.</text>
</comment>
<dbReference type="OrthoDB" id="440325at2759"/>
<feature type="active site" evidence="4 5">
    <location>
        <position position="214"/>
    </location>
</feature>
<feature type="domain" description="Aldehyde dehydrogenase" evidence="7">
    <location>
        <begin position="24"/>
        <end position="434"/>
    </location>
</feature>
<name>A0A1R2D2D6_9CILI</name>
<dbReference type="GO" id="GO:0004029">
    <property type="term" value="F:aldehyde dehydrogenase (NAD+) activity"/>
    <property type="evidence" value="ECO:0007669"/>
    <property type="project" value="TreeGrafter"/>
</dbReference>
<dbReference type="PANTHER" id="PTHR43570">
    <property type="entry name" value="ALDEHYDE DEHYDROGENASE"/>
    <property type="match status" value="1"/>
</dbReference>
<dbReference type="PIRSF" id="PIRSF036492">
    <property type="entry name" value="ALDH"/>
    <property type="match status" value="1"/>
</dbReference>
<feature type="active site" evidence="4">
    <location>
        <position position="248"/>
    </location>
</feature>
<dbReference type="InterPro" id="IPR016161">
    <property type="entry name" value="Ald_DH/histidinol_DH"/>
</dbReference>
<evidence type="ECO:0000313" key="8">
    <source>
        <dbReference type="EMBL" id="OMJ95370.1"/>
    </source>
</evidence>